<keyword evidence="5" id="KW-1185">Reference proteome</keyword>
<dbReference type="GO" id="GO:0005829">
    <property type="term" value="C:cytosol"/>
    <property type="evidence" value="ECO:0007669"/>
    <property type="project" value="TreeGrafter"/>
</dbReference>
<dbReference type="InterPro" id="IPR019963">
    <property type="entry name" value="FL_hydrolase_MqnB"/>
</dbReference>
<accession>A0A846QS13</accession>
<evidence type="ECO:0000313" key="5">
    <source>
        <dbReference type="Proteomes" id="UP000580856"/>
    </source>
</evidence>
<evidence type="ECO:0000259" key="3">
    <source>
        <dbReference type="Pfam" id="PF01048"/>
    </source>
</evidence>
<dbReference type="RefSeq" id="WP_167941300.1">
    <property type="nucleotide sequence ID" value="NZ_JAATJA010000002.1"/>
</dbReference>
<dbReference type="UniPathway" id="UPA00079"/>
<dbReference type="EC" id="3.2.2.26" evidence="1 2"/>
<comment type="function">
    <text evidence="1">Catalyzes the hydrolysis of futalosine (FL) to dehypoxanthine futalosine (DHFL) and hypoxanthine, a step in the biosynthesis of menaquinone (MK, vitamin K2).</text>
</comment>
<dbReference type="PANTHER" id="PTHR46832">
    <property type="entry name" value="5'-METHYLTHIOADENOSINE/S-ADENOSYLHOMOCYSTEINE NUCLEOSIDASE"/>
    <property type="match status" value="1"/>
</dbReference>
<comment type="pathway">
    <text evidence="1">Quinol/quinone metabolism; menaquinone biosynthesis.</text>
</comment>
<comment type="catalytic activity">
    <reaction evidence="1">
        <text>futalosine + H2O = dehypoxanthine futalosine + hypoxanthine</text>
        <dbReference type="Rhea" id="RHEA:25904"/>
        <dbReference type="ChEBI" id="CHEBI:15377"/>
        <dbReference type="ChEBI" id="CHEBI:17368"/>
        <dbReference type="ChEBI" id="CHEBI:58863"/>
        <dbReference type="ChEBI" id="CHEBI:58864"/>
        <dbReference type="EC" id="3.2.2.26"/>
    </reaction>
</comment>
<organism evidence="4 5">
    <name type="scientific">Desulfobaculum xiamenense</name>
    <dbReference type="NCBI Taxonomy" id="995050"/>
    <lineage>
        <taxon>Bacteria</taxon>
        <taxon>Pseudomonadati</taxon>
        <taxon>Thermodesulfobacteriota</taxon>
        <taxon>Desulfovibrionia</taxon>
        <taxon>Desulfovibrionales</taxon>
        <taxon>Desulfovibrionaceae</taxon>
        <taxon>Desulfobaculum</taxon>
    </lineage>
</organism>
<comment type="similarity">
    <text evidence="1">Belongs to the PNP/UDP phosphorylase family. Futalosine hydrolase subfamily.</text>
</comment>
<name>A0A846QS13_9BACT</name>
<dbReference type="SUPFAM" id="SSF53167">
    <property type="entry name" value="Purine and uridine phosphorylases"/>
    <property type="match status" value="1"/>
</dbReference>
<dbReference type="GO" id="GO:0019284">
    <property type="term" value="P:L-methionine salvage from S-adenosylmethionine"/>
    <property type="evidence" value="ECO:0007669"/>
    <property type="project" value="TreeGrafter"/>
</dbReference>
<keyword evidence="1 4" id="KW-0378">Hydrolase</keyword>
<dbReference type="HAMAP" id="MF_00991">
    <property type="entry name" value="MqnB"/>
    <property type="match status" value="1"/>
</dbReference>
<reference evidence="4 5" key="1">
    <citation type="submission" date="2020-03" db="EMBL/GenBank/DDBJ databases">
        <title>Genomic Encyclopedia of Type Strains, Phase IV (KMG-IV): sequencing the most valuable type-strain genomes for metagenomic binning, comparative biology and taxonomic classification.</title>
        <authorList>
            <person name="Goeker M."/>
        </authorList>
    </citation>
    <scope>NUCLEOTIDE SEQUENCE [LARGE SCALE GENOMIC DNA]</scope>
    <source>
        <strain evidence="4 5">DSM 24233</strain>
    </source>
</reference>
<keyword evidence="1" id="KW-0474">Menaquinone biosynthesis</keyword>
<dbReference type="PANTHER" id="PTHR46832:SF2">
    <property type="entry name" value="FUTALOSINE HYDROLASE"/>
    <property type="match status" value="1"/>
</dbReference>
<dbReference type="AlphaFoldDB" id="A0A846QS13"/>
<dbReference type="EMBL" id="JAATJA010000002">
    <property type="protein sequence ID" value="NJB68215.1"/>
    <property type="molecule type" value="Genomic_DNA"/>
</dbReference>
<gene>
    <name evidence="1" type="primary">mqnB</name>
    <name evidence="4" type="ORF">GGQ74_001888</name>
</gene>
<evidence type="ECO:0000313" key="4">
    <source>
        <dbReference type="EMBL" id="NJB68215.1"/>
    </source>
</evidence>
<dbReference type="Proteomes" id="UP000580856">
    <property type="component" value="Unassembled WGS sequence"/>
</dbReference>
<sequence length="242" mass="25065">MLALVFATARECSAALPQLHPVPEQGGWLRSAVCGRDAFVLVTGLSPINAGLHLGRLVASQSGIDGVLNLGVAGTLDDAALPLGAVCAANAELWPEYGLNGPNGTDPQGIGFALHDGPAGRVFDRIDLDPAHAARAMGLTLPAHWARAGMLTVSGVTGTPQRLSILRERYPDARTEGMEGFALALACAQLGLPFLEIRTVSNRVGSRAAEDWNLPQALERLAEVATTLLGGASPAGTDEPIP</sequence>
<proteinExistence type="inferred from homology"/>
<keyword evidence="4" id="KW-0326">Glycosidase</keyword>
<dbReference type="Gene3D" id="3.40.50.1580">
    <property type="entry name" value="Nucleoside phosphorylase domain"/>
    <property type="match status" value="1"/>
</dbReference>
<evidence type="ECO:0000256" key="2">
    <source>
        <dbReference type="NCBIfam" id="TIGR03664"/>
    </source>
</evidence>
<dbReference type="GO" id="GO:0009234">
    <property type="term" value="P:menaquinone biosynthetic process"/>
    <property type="evidence" value="ECO:0007669"/>
    <property type="project" value="UniProtKB-UniRule"/>
</dbReference>
<dbReference type="GO" id="GO:0008782">
    <property type="term" value="F:adenosylhomocysteine nucleosidase activity"/>
    <property type="evidence" value="ECO:0007669"/>
    <property type="project" value="TreeGrafter"/>
</dbReference>
<evidence type="ECO:0000256" key="1">
    <source>
        <dbReference type="HAMAP-Rule" id="MF_00991"/>
    </source>
</evidence>
<dbReference type="GO" id="GO:0008930">
    <property type="term" value="F:methylthioadenosine nucleosidase activity"/>
    <property type="evidence" value="ECO:0007669"/>
    <property type="project" value="TreeGrafter"/>
</dbReference>
<comment type="caution">
    <text evidence="4">The sequence shown here is derived from an EMBL/GenBank/DDBJ whole genome shotgun (WGS) entry which is preliminary data.</text>
</comment>
<feature type="domain" description="Nucleoside phosphorylase" evidence="3">
    <location>
        <begin position="35"/>
        <end position="229"/>
    </location>
</feature>
<dbReference type="NCBIfam" id="TIGR03664">
    <property type="entry name" value="fut_nucase"/>
    <property type="match status" value="1"/>
</dbReference>
<dbReference type="InterPro" id="IPR035994">
    <property type="entry name" value="Nucleoside_phosphorylase_sf"/>
</dbReference>
<protein>
    <recommendedName>
        <fullName evidence="1 2">Futalosine hydrolase</fullName>
        <shortName evidence="1">FL hydrolase</shortName>
        <ecNumber evidence="1 2">3.2.2.26</ecNumber>
    </recommendedName>
    <alternativeName>
        <fullName evidence="1">Futalosine nucleosidase</fullName>
    </alternativeName>
    <alternativeName>
        <fullName evidence="1">Menaquinone biosynthetic enzyme MqnB</fullName>
    </alternativeName>
</protein>
<dbReference type="Pfam" id="PF01048">
    <property type="entry name" value="PNP_UDP_1"/>
    <property type="match status" value="1"/>
</dbReference>
<dbReference type="InterPro" id="IPR000845">
    <property type="entry name" value="Nucleoside_phosphorylase_d"/>
</dbReference>
<dbReference type="GO" id="GO:0009116">
    <property type="term" value="P:nucleoside metabolic process"/>
    <property type="evidence" value="ECO:0007669"/>
    <property type="project" value="InterPro"/>
</dbReference>